<keyword evidence="10" id="KW-0325">Glycoprotein</keyword>
<feature type="transmembrane region" description="Helical" evidence="14">
    <location>
        <begin position="225"/>
        <end position="248"/>
    </location>
</feature>
<evidence type="ECO:0000259" key="15">
    <source>
        <dbReference type="PROSITE" id="PS50262"/>
    </source>
</evidence>
<evidence type="ECO:0000256" key="10">
    <source>
        <dbReference type="ARBA" id="ARBA00023180"/>
    </source>
</evidence>
<dbReference type="PROSITE" id="PS50262">
    <property type="entry name" value="G_PROTEIN_RECEP_F1_2"/>
    <property type="match status" value="1"/>
</dbReference>
<dbReference type="PANTHER" id="PTHR11394">
    <property type="entry name" value="TASTE RECEPTOR TYPE 2"/>
    <property type="match status" value="1"/>
</dbReference>
<evidence type="ECO:0000256" key="3">
    <source>
        <dbReference type="ARBA" id="ARBA00022480"/>
    </source>
</evidence>
<feature type="transmembrane region" description="Helical" evidence="14">
    <location>
        <begin position="176"/>
        <end position="204"/>
    </location>
</feature>
<evidence type="ECO:0000256" key="14">
    <source>
        <dbReference type="SAM" id="Phobius"/>
    </source>
</evidence>
<evidence type="ECO:0000313" key="16">
    <source>
        <dbReference type="Ensembl" id="ENSCCNP00000000822.1"/>
    </source>
</evidence>
<feature type="transmembrane region" description="Helical" evidence="14">
    <location>
        <begin position="45"/>
        <end position="67"/>
    </location>
</feature>
<comment type="similarity">
    <text evidence="2 12">Belongs to the G-protein coupled receptor T2R family.</text>
</comment>
<dbReference type="CDD" id="cd15019">
    <property type="entry name" value="7tm_TAS2R14-like"/>
    <property type="match status" value="1"/>
</dbReference>
<comment type="subcellular location">
    <subcellularLocation>
        <location evidence="1 13">Membrane</location>
        <topology evidence="1 13">Multi-pass membrane protein</topology>
    </subcellularLocation>
</comment>
<feature type="domain" description="G-protein coupled receptors family 1 profile" evidence="15">
    <location>
        <begin position="23"/>
        <end position="248"/>
    </location>
</feature>
<dbReference type="InterPro" id="IPR007960">
    <property type="entry name" value="TAS2R"/>
</dbReference>
<organism evidence="16">
    <name type="scientific">Castor canadensis</name>
    <name type="common">American beaver</name>
    <dbReference type="NCBI Taxonomy" id="51338"/>
    <lineage>
        <taxon>Eukaryota</taxon>
        <taxon>Metazoa</taxon>
        <taxon>Chordata</taxon>
        <taxon>Craniata</taxon>
        <taxon>Vertebrata</taxon>
        <taxon>Euteleostomi</taxon>
        <taxon>Mammalia</taxon>
        <taxon>Eutheria</taxon>
        <taxon>Euarchontoglires</taxon>
        <taxon>Glires</taxon>
        <taxon>Rodentia</taxon>
        <taxon>Castorimorpha</taxon>
        <taxon>Castoridae</taxon>
        <taxon>Castor</taxon>
    </lineage>
</organism>
<keyword evidence="11 13" id="KW-0807">Transducer</keyword>
<feature type="transmembrane region" description="Helical" evidence="14">
    <location>
        <begin position="127"/>
        <end position="145"/>
    </location>
</feature>
<dbReference type="GO" id="GO:0033038">
    <property type="term" value="F:bitter taste receptor activity"/>
    <property type="evidence" value="ECO:0007669"/>
    <property type="project" value="InterPro"/>
</dbReference>
<dbReference type="FunFam" id="1.20.1070.10:FF:000042">
    <property type="entry name" value="Taste receptor type 2 member 7"/>
    <property type="match status" value="1"/>
</dbReference>
<keyword evidence="8 13" id="KW-0472">Membrane</keyword>
<dbReference type="SUPFAM" id="SSF81321">
    <property type="entry name" value="Family A G protein-coupled receptor-like"/>
    <property type="match status" value="1"/>
</dbReference>
<evidence type="ECO:0000256" key="1">
    <source>
        <dbReference type="ARBA" id="ARBA00004141"/>
    </source>
</evidence>
<dbReference type="InterPro" id="IPR017452">
    <property type="entry name" value="GPCR_Rhodpsn_7TM"/>
</dbReference>
<keyword evidence="3 13" id="KW-0919">Taste</keyword>
<dbReference type="GO" id="GO:0004930">
    <property type="term" value="F:G protein-coupled receptor activity"/>
    <property type="evidence" value="ECO:0007669"/>
    <property type="project" value="UniProtKB-KW"/>
</dbReference>
<feature type="transmembrane region" description="Helical" evidence="14">
    <location>
        <begin position="260"/>
        <end position="281"/>
    </location>
</feature>
<dbReference type="Ensembl" id="ENSCCNT00000001059.1">
    <property type="protein sequence ID" value="ENSCCNP00000000822.1"/>
    <property type="gene ID" value="ENSCCNG00000000917.1"/>
</dbReference>
<proteinExistence type="inferred from homology"/>
<evidence type="ECO:0000256" key="9">
    <source>
        <dbReference type="ARBA" id="ARBA00023170"/>
    </source>
</evidence>
<evidence type="ECO:0000256" key="5">
    <source>
        <dbReference type="ARBA" id="ARBA00022692"/>
    </source>
</evidence>
<keyword evidence="7 13" id="KW-0297">G-protein coupled receptor</keyword>
<keyword evidence="4 13" id="KW-0716">Sensory transduction</keyword>
<evidence type="ECO:0000256" key="6">
    <source>
        <dbReference type="ARBA" id="ARBA00022989"/>
    </source>
</evidence>
<dbReference type="AlphaFoldDB" id="A0A8C0ZLG9"/>
<dbReference type="Gene3D" id="1.20.1070.10">
    <property type="entry name" value="Rhodopsin 7-helix transmembrane proteins"/>
    <property type="match status" value="1"/>
</dbReference>
<evidence type="ECO:0000256" key="7">
    <source>
        <dbReference type="ARBA" id="ARBA00023040"/>
    </source>
</evidence>
<accession>A0A8C0ZLG9</accession>
<feature type="transmembrane region" description="Helical" evidence="14">
    <location>
        <begin position="73"/>
        <end position="106"/>
    </location>
</feature>
<sequence>MMSIDMLTLILSVELIVGNLGNGFIALVNCIAWARRRKISWVDQILTALAISRIGLLCSALTNMLIFSLHPPILVVVILIRIITILWAVTSHFSIWLATSLSIFYFLKIANLSNSIFLYLKWRIKKVISVTLMVSLVLLFVNILLMNTSIDSLIDGSKRNMSYISSSKNYTQFPRLLITINIIFLSTPFTISLLACLLLILSLWKHHKKIQHNGIGSRDANTKAYVKALQTVIAFLLLYVICFLSVLIQIWHSDFLEKSLLIFFCRAAIIAFPSGHSYVLILTNTHLRQAALSVLWWLRCRCKDAKPQGT</sequence>
<evidence type="ECO:0000256" key="4">
    <source>
        <dbReference type="ARBA" id="ARBA00022606"/>
    </source>
</evidence>
<protein>
    <recommendedName>
        <fullName evidence="13">Taste receptor type 2</fullName>
    </recommendedName>
</protein>
<reference evidence="16" key="1">
    <citation type="submission" date="2023-09" db="UniProtKB">
        <authorList>
            <consortium name="Ensembl"/>
        </authorList>
    </citation>
    <scope>IDENTIFICATION</scope>
</reference>
<evidence type="ECO:0000256" key="2">
    <source>
        <dbReference type="ARBA" id="ARBA00007376"/>
    </source>
</evidence>
<dbReference type="PANTHER" id="PTHR11394:SF23">
    <property type="entry name" value="TASTE RECEPTOR TYPE 2 MEMBER 14"/>
    <property type="match status" value="1"/>
</dbReference>
<evidence type="ECO:0000256" key="12">
    <source>
        <dbReference type="RuleBase" id="RU004423"/>
    </source>
</evidence>
<name>A0A8C0ZLG9_CASCN</name>
<evidence type="ECO:0000256" key="13">
    <source>
        <dbReference type="RuleBase" id="RU004424"/>
    </source>
</evidence>
<evidence type="ECO:0000256" key="11">
    <source>
        <dbReference type="ARBA" id="ARBA00023224"/>
    </source>
</evidence>
<dbReference type="GO" id="GO:0016020">
    <property type="term" value="C:membrane"/>
    <property type="evidence" value="ECO:0007669"/>
    <property type="project" value="UniProtKB-SubCell"/>
</dbReference>
<keyword evidence="5 13" id="KW-0812">Transmembrane</keyword>
<feature type="transmembrane region" description="Helical" evidence="14">
    <location>
        <begin position="6"/>
        <end position="33"/>
    </location>
</feature>
<dbReference type="Pfam" id="PF05296">
    <property type="entry name" value="TAS2R"/>
    <property type="match status" value="1"/>
</dbReference>
<keyword evidence="9 13" id="KW-0675">Receptor</keyword>
<evidence type="ECO:0000256" key="8">
    <source>
        <dbReference type="ARBA" id="ARBA00023136"/>
    </source>
</evidence>
<keyword evidence="6 14" id="KW-1133">Transmembrane helix</keyword>